<reference evidence="3 4" key="2">
    <citation type="submission" date="2021-08" db="EMBL/GenBank/DDBJ databases">
        <title>Massilia sp. R798.</title>
        <authorList>
            <person name="Baek J.H."/>
            <person name="Jung H.S."/>
            <person name="Kim K.R."/>
            <person name="Jeon C.O."/>
        </authorList>
    </citation>
    <scope>NUCLEOTIDE SEQUENCE [LARGE SCALE GENOMIC DNA]</scope>
    <source>
        <strain evidence="3 4">R798</strain>
    </source>
</reference>
<proteinExistence type="predicted"/>
<protein>
    <recommendedName>
        <fullName evidence="5">DUF2570 domain-containing protein</fullName>
    </recommendedName>
</protein>
<reference evidence="3 4" key="1">
    <citation type="submission" date="2021-01" db="EMBL/GenBank/DDBJ databases">
        <authorList>
            <person name="Ruan W."/>
            <person name="Khan S.A."/>
            <person name="Jeon C.O."/>
        </authorList>
    </citation>
    <scope>NUCLEOTIDE SEQUENCE [LARGE SCALE GENOMIC DNA]</scope>
    <source>
        <strain evidence="3 4">R798</strain>
    </source>
</reference>
<evidence type="ECO:0000256" key="2">
    <source>
        <dbReference type="SAM" id="Phobius"/>
    </source>
</evidence>
<feature type="transmembrane region" description="Helical" evidence="2">
    <location>
        <begin position="6"/>
        <end position="29"/>
    </location>
</feature>
<organism evidence="3 4">
    <name type="scientific">Massilia soli</name>
    <dbReference type="NCBI Taxonomy" id="2792854"/>
    <lineage>
        <taxon>Bacteria</taxon>
        <taxon>Pseudomonadati</taxon>
        <taxon>Pseudomonadota</taxon>
        <taxon>Betaproteobacteria</taxon>
        <taxon>Burkholderiales</taxon>
        <taxon>Oxalobacteraceae</taxon>
        <taxon>Telluria group</taxon>
        <taxon>Massilia</taxon>
    </lineage>
</organism>
<evidence type="ECO:0000256" key="1">
    <source>
        <dbReference type="SAM" id="Coils"/>
    </source>
</evidence>
<keyword evidence="4" id="KW-1185">Reference proteome</keyword>
<keyword evidence="2" id="KW-0472">Membrane</keyword>
<comment type="caution">
    <text evidence="3">The sequence shown here is derived from an EMBL/GenBank/DDBJ whole genome shotgun (WGS) entry which is preliminary data.</text>
</comment>
<feature type="coiled-coil region" evidence="1">
    <location>
        <begin position="49"/>
        <end position="76"/>
    </location>
</feature>
<keyword evidence="1" id="KW-0175">Coiled coil</keyword>
<keyword evidence="2" id="KW-0812">Transmembrane</keyword>
<evidence type="ECO:0000313" key="3">
    <source>
        <dbReference type="EMBL" id="MBZ2208460.1"/>
    </source>
</evidence>
<gene>
    <name evidence="3" type="ORF">I4X03_014440</name>
</gene>
<sequence>MVGGIWKIGAIALAVLSLALCAFLGHGWYMAAHDRDQAIVDLKAEREISAQYQTAIREQNNAVEALAEQKRGAEQRGKVALDLAVANGRRYDDAVARNRAATANTCDEAMPVVNDILEAIR</sequence>
<evidence type="ECO:0000313" key="4">
    <source>
        <dbReference type="Proteomes" id="UP000809349"/>
    </source>
</evidence>
<dbReference type="EMBL" id="JAFBIL020000005">
    <property type="protein sequence ID" value="MBZ2208460.1"/>
    <property type="molecule type" value="Genomic_DNA"/>
</dbReference>
<accession>A0ABS7SR93</accession>
<keyword evidence="2" id="KW-1133">Transmembrane helix</keyword>
<evidence type="ECO:0008006" key="5">
    <source>
        <dbReference type="Google" id="ProtNLM"/>
    </source>
</evidence>
<name>A0ABS7SR93_9BURK</name>
<dbReference type="Proteomes" id="UP000809349">
    <property type="component" value="Unassembled WGS sequence"/>
</dbReference>